<evidence type="ECO:0000259" key="2">
    <source>
        <dbReference type="Pfam" id="PF01464"/>
    </source>
</evidence>
<feature type="compositionally biased region" description="Basic and acidic residues" evidence="1">
    <location>
        <begin position="82"/>
        <end position="108"/>
    </location>
</feature>
<feature type="region of interest" description="Disordered" evidence="1">
    <location>
        <begin position="1"/>
        <end position="22"/>
    </location>
</feature>
<sequence>MPERRGYHPPEEMSPEIEDVASVSATGAPKKFTRRHFLELAGATVAGAVIGSRIFGSKESADGSRRGPHEIPPQDNLPVEFSPEKNDLLHDSTIKEERGGKTDISKEYGKKKKEKYKKGRKKGNTKQQEIKEFWERFHAPQAGAVLEELRGFARNLDDKNRSVEALKLVDEIGDFEDAEVVRARLNGDAQGRLSRDYFKVLLKKPEVFLRVLARVADQHGVPLSVMLSVFSIEGAGRQTSKNRFQLGPDTARSLGLAVTDDKDERGHFEKSAHAAARYLKTLYGGFGNQWGLALSAYNAGASGLAHLITRYFKDAHYTSSGHGPRFAKEDLARLGINSATLYEKESAWLMTQNKKKRFELRALWYPFAAEALSQHGWRLLEEQQKNEIGKFIAGGTH</sequence>
<dbReference type="Pfam" id="PF01464">
    <property type="entry name" value="SLT"/>
    <property type="match status" value="1"/>
</dbReference>
<dbReference type="InterPro" id="IPR006311">
    <property type="entry name" value="TAT_signal"/>
</dbReference>
<reference evidence="3 4" key="1">
    <citation type="journal article" date="2015" name="Nature">
        <title>rRNA introns, odd ribosomes, and small enigmatic genomes across a large radiation of phyla.</title>
        <authorList>
            <person name="Brown C.T."/>
            <person name="Hug L.A."/>
            <person name="Thomas B.C."/>
            <person name="Sharon I."/>
            <person name="Castelle C.J."/>
            <person name="Singh A."/>
            <person name="Wilkins M.J."/>
            <person name="Williams K.H."/>
            <person name="Banfield J.F."/>
        </authorList>
    </citation>
    <scope>NUCLEOTIDE SEQUENCE [LARGE SCALE GENOMIC DNA]</scope>
</reference>
<organism evidence="3 4">
    <name type="scientific">Candidatus Magasanikbacteria bacterium GW2011_GWA2_45_39</name>
    <dbReference type="NCBI Taxonomy" id="1619041"/>
    <lineage>
        <taxon>Bacteria</taxon>
        <taxon>Candidatus Magasanikiibacteriota</taxon>
    </lineage>
</organism>
<dbReference type="PROSITE" id="PS51318">
    <property type="entry name" value="TAT"/>
    <property type="match status" value="1"/>
</dbReference>
<protein>
    <submittedName>
        <fullName evidence="3">Lytic transglycosylase catalytic</fullName>
    </submittedName>
</protein>
<evidence type="ECO:0000313" key="3">
    <source>
        <dbReference type="EMBL" id="KKU08274.1"/>
    </source>
</evidence>
<dbReference type="SUPFAM" id="SSF53955">
    <property type="entry name" value="Lysozyme-like"/>
    <property type="match status" value="1"/>
</dbReference>
<dbReference type="InterPro" id="IPR008258">
    <property type="entry name" value="Transglycosylase_SLT_dom_1"/>
</dbReference>
<dbReference type="Proteomes" id="UP000033999">
    <property type="component" value="Unassembled WGS sequence"/>
</dbReference>
<feature type="compositionally biased region" description="Basic and acidic residues" evidence="1">
    <location>
        <begin position="59"/>
        <end position="69"/>
    </location>
</feature>
<proteinExistence type="predicted"/>
<evidence type="ECO:0000256" key="1">
    <source>
        <dbReference type="SAM" id="MobiDB-lite"/>
    </source>
</evidence>
<feature type="compositionally biased region" description="Basic and acidic residues" evidence="1">
    <location>
        <begin position="1"/>
        <end position="11"/>
    </location>
</feature>
<name>A0A0G1MJB3_9BACT</name>
<accession>A0A0G1MJB3</accession>
<dbReference type="NCBIfam" id="TIGR01409">
    <property type="entry name" value="TAT_signal_seq"/>
    <property type="match status" value="1"/>
</dbReference>
<dbReference type="InterPro" id="IPR023346">
    <property type="entry name" value="Lysozyme-like_dom_sf"/>
</dbReference>
<dbReference type="InterPro" id="IPR019546">
    <property type="entry name" value="TAT_signal_bac_arc"/>
</dbReference>
<evidence type="ECO:0000313" key="4">
    <source>
        <dbReference type="Proteomes" id="UP000033999"/>
    </source>
</evidence>
<dbReference type="EMBL" id="LCKX01000001">
    <property type="protein sequence ID" value="KKU08274.1"/>
    <property type="molecule type" value="Genomic_DNA"/>
</dbReference>
<comment type="caution">
    <text evidence="3">The sequence shown here is derived from an EMBL/GenBank/DDBJ whole genome shotgun (WGS) entry which is preliminary data.</text>
</comment>
<dbReference type="Gene3D" id="1.10.530.10">
    <property type="match status" value="1"/>
</dbReference>
<feature type="domain" description="Transglycosylase SLT" evidence="2">
    <location>
        <begin position="244"/>
        <end position="305"/>
    </location>
</feature>
<gene>
    <name evidence="3" type="ORF">UX10_C0001G0033</name>
</gene>
<feature type="region of interest" description="Disordered" evidence="1">
    <location>
        <begin position="58"/>
        <end position="124"/>
    </location>
</feature>
<dbReference type="AlphaFoldDB" id="A0A0G1MJB3"/>
<feature type="compositionally biased region" description="Basic residues" evidence="1">
    <location>
        <begin position="109"/>
        <end position="124"/>
    </location>
</feature>